<accession>A0A2M8WNS3</accession>
<comment type="caution">
    <text evidence="2">The sequence shown here is derived from an EMBL/GenBank/DDBJ whole genome shotgun (WGS) entry which is preliminary data.</text>
</comment>
<dbReference type="SUPFAM" id="SSF55729">
    <property type="entry name" value="Acyl-CoA N-acyltransferases (Nat)"/>
    <property type="match status" value="1"/>
</dbReference>
<dbReference type="InterPro" id="IPR051531">
    <property type="entry name" value="N-acetyltransferase"/>
</dbReference>
<dbReference type="InterPro" id="IPR016181">
    <property type="entry name" value="Acyl_CoA_acyltransferase"/>
</dbReference>
<gene>
    <name evidence="2" type="ORF">BC777_1437</name>
</gene>
<protein>
    <submittedName>
        <fullName evidence="2">RimJ/RimL family protein N-acetyltransferase</fullName>
    </submittedName>
</protein>
<proteinExistence type="predicted"/>
<keyword evidence="3" id="KW-1185">Reference proteome</keyword>
<dbReference type="RefSeq" id="WP_168769096.1">
    <property type="nucleotide sequence ID" value="NZ_PGTY01000001.1"/>
</dbReference>
<dbReference type="AlphaFoldDB" id="A0A2M8WNS3"/>
<dbReference type="InterPro" id="IPR000182">
    <property type="entry name" value="GNAT_dom"/>
</dbReference>
<name>A0A2M8WNS3_9RHOB</name>
<feature type="domain" description="N-acetyltransferase" evidence="1">
    <location>
        <begin position="18"/>
        <end position="155"/>
    </location>
</feature>
<dbReference type="Pfam" id="PF13302">
    <property type="entry name" value="Acetyltransf_3"/>
    <property type="match status" value="1"/>
</dbReference>
<keyword evidence="2" id="KW-0808">Transferase</keyword>
<dbReference type="Gene3D" id="3.40.630.30">
    <property type="match status" value="1"/>
</dbReference>
<dbReference type="EMBL" id="PGTY01000001">
    <property type="protein sequence ID" value="PJI92582.1"/>
    <property type="molecule type" value="Genomic_DNA"/>
</dbReference>
<evidence type="ECO:0000259" key="1">
    <source>
        <dbReference type="Pfam" id="PF13302"/>
    </source>
</evidence>
<dbReference type="PANTHER" id="PTHR43792">
    <property type="entry name" value="GNAT FAMILY, PUTATIVE (AFU_ORTHOLOGUE AFUA_3G00765)-RELATED-RELATED"/>
    <property type="match status" value="1"/>
</dbReference>
<dbReference type="PANTHER" id="PTHR43792:SF1">
    <property type="entry name" value="N-ACETYLTRANSFERASE DOMAIN-CONTAINING PROTEIN"/>
    <property type="match status" value="1"/>
</dbReference>
<evidence type="ECO:0000313" key="2">
    <source>
        <dbReference type="EMBL" id="PJI92582.1"/>
    </source>
</evidence>
<reference evidence="2 3" key="1">
    <citation type="submission" date="2017-11" db="EMBL/GenBank/DDBJ databases">
        <title>Genomic Encyclopedia of Archaeal and Bacterial Type Strains, Phase II (KMG-II): From Individual Species to Whole Genera.</title>
        <authorList>
            <person name="Goeker M."/>
        </authorList>
    </citation>
    <scope>NUCLEOTIDE SEQUENCE [LARGE SCALE GENOMIC DNA]</scope>
    <source>
        <strain evidence="2 3">DSM 29128</strain>
    </source>
</reference>
<dbReference type="Proteomes" id="UP000228531">
    <property type="component" value="Unassembled WGS sequence"/>
</dbReference>
<evidence type="ECO:0000313" key="3">
    <source>
        <dbReference type="Proteomes" id="UP000228531"/>
    </source>
</evidence>
<organism evidence="2 3">
    <name type="scientific">Yoonia maricola</name>
    <dbReference type="NCBI Taxonomy" id="420999"/>
    <lineage>
        <taxon>Bacteria</taxon>
        <taxon>Pseudomonadati</taxon>
        <taxon>Pseudomonadota</taxon>
        <taxon>Alphaproteobacteria</taxon>
        <taxon>Rhodobacterales</taxon>
        <taxon>Paracoccaceae</taxon>
        <taxon>Yoonia</taxon>
    </lineage>
</organism>
<dbReference type="GO" id="GO:0016747">
    <property type="term" value="F:acyltransferase activity, transferring groups other than amino-acyl groups"/>
    <property type="evidence" value="ECO:0007669"/>
    <property type="project" value="InterPro"/>
</dbReference>
<sequence>MRRKPPDPYLCKPIITERFNLVNCTRSEAVKVTAPWRNDPEILQNLMTSRTEYSVFRWAKLMGRANGYSRFTHAIVAKDIKGTIGVHKLSLNKSGTASLTIVIHARSWWGKDVFEEVRTAILDHFSQSDRVVRFYGRVLSRNVSSIYNYNKMGFRMIGYDRKAWLSPGTGEHHDSVHYEMLAEDWIKKRGKEVGADAE</sequence>